<dbReference type="EMBL" id="JAGIOC010000001">
    <property type="protein sequence ID" value="MBP2409130.1"/>
    <property type="molecule type" value="Genomic_DNA"/>
</dbReference>
<dbReference type="SUPFAM" id="SSF51215">
    <property type="entry name" value="Regulatory protein AraC"/>
    <property type="match status" value="1"/>
</dbReference>
<evidence type="ECO:0000256" key="5">
    <source>
        <dbReference type="ARBA" id="ARBA00023163"/>
    </source>
</evidence>
<dbReference type="InterPro" id="IPR003313">
    <property type="entry name" value="AraC-bd"/>
</dbReference>
<keyword evidence="3" id="KW-0238">DNA-binding</keyword>
<keyword evidence="5" id="KW-0804">Transcription</keyword>
<feature type="domain" description="HTH araC/xylS-type" evidence="6">
    <location>
        <begin position="196"/>
        <end position="294"/>
    </location>
</feature>
<dbReference type="Pfam" id="PF12833">
    <property type="entry name" value="HTH_18"/>
    <property type="match status" value="1"/>
</dbReference>
<dbReference type="InterPro" id="IPR050204">
    <property type="entry name" value="AraC_XylS_family_regulators"/>
</dbReference>
<accession>A0ABS4YKW5</accession>
<proteinExistence type="predicted"/>
<dbReference type="InterPro" id="IPR037923">
    <property type="entry name" value="HTH-like"/>
</dbReference>
<evidence type="ECO:0000256" key="3">
    <source>
        <dbReference type="ARBA" id="ARBA00023125"/>
    </source>
</evidence>
<evidence type="ECO:0000313" key="7">
    <source>
        <dbReference type="EMBL" id="MBP2409130.1"/>
    </source>
</evidence>
<evidence type="ECO:0000313" key="8">
    <source>
        <dbReference type="Proteomes" id="UP000698222"/>
    </source>
</evidence>
<dbReference type="PANTHER" id="PTHR46796">
    <property type="entry name" value="HTH-TYPE TRANSCRIPTIONAL ACTIVATOR RHAS-RELATED"/>
    <property type="match status" value="1"/>
</dbReference>
<evidence type="ECO:0000256" key="4">
    <source>
        <dbReference type="ARBA" id="ARBA00023159"/>
    </source>
</evidence>
<dbReference type="Gene3D" id="2.60.120.10">
    <property type="entry name" value="Jelly Rolls"/>
    <property type="match status" value="1"/>
</dbReference>
<protein>
    <submittedName>
        <fullName evidence="7">AraC-like DNA-binding protein</fullName>
    </submittedName>
</protein>
<dbReference type="InterPro" id="IPR009057">
    <property type="entry name" value="Homeodomain-like_sf"/>
</dbReference>
<dbReference type="InterPro" id="IPR018062">
    <property type="entry name" value="HTH_AraC-typ_CS"/>
</dbReference>
<dbReference type="SMART" id="SM00342">
    <property type="entry name" value="HTH_ARAC"/>
    <property type="match status" value="1"/>
</dbReference>
<evidence type="ECO:0000256" key="1">
    <source>
        <dbReference type="ARBA" id="ARBA00022490"/>
    </source>
</evidence>
<organism evidence="7 8">
    <name type="scientific">Brachybacterium fresconis</name>
    <dbReference type="NCBI Taxonomy" id="173363"/>
    <lineage>
        <taxon>Bacteria</taxon>
        <taxon>Bacillati</taxon>
        <taxon>Actinomycetota</taxon>
        <taxon>Actinomycetes</taxon>
        <taxon>Micrococcales</taxon>
        <taxon>Dermabacteraceae</taxon>
        <taxon>Brachybacterium</taxon>
    </lineage>
</organism>
<dbReference type="PROSITE" id="PS01124">
    <property type="entry name" value="HTH_ARAC_FAMILY_2"/>
    <property type="match status" value="1"/>
</dbReference>
<keyword evidence="2" id="KW-0805">Transcription regulation</keyword>
<dbReference type="InterPro" id="IPR018060">
    <property type="entry name" value="HTH_AraC"/>
</dbReference>
<sequence>MSLDQVAGATAFVDLAGLLVTGEVDEFTVDYLSWGFYEPSIWRNHPHTHSFYEVCLAYSGSGTFTVEEAEHRVQTGDVFIARPGEVHEIIADPAEGLGIAFWGFTLQPTDAMPSSLPGWWNGLVRVDRPLVSPALGSLPMLICALAAEAATPRSGVSGQVRALGAALVIETARAFATADDLTVTLDPTARTTSAVSAMERYLSDNLTRTIHVRDVAANGHLSSRHAARLFSRETGSSLMETLRRLRLERGVQLLLESDEPIAQVARACGYPEARAFITAFRRHYGQPPGAFRRHGGTLHL</sequence>
<dbReference type="PRINTS" id="PR00032">
    <property type="entry name" value="HTHARAC"/>
</dbReference>
<dbReference type="PROSITE" id="PS00041">
    <property type="entry name" value="HTH_ARAC_FAMILY_1"/>
    <property type="match status" value="1"/>
</dbReference>
<evidence type="ECO:0000256" key="2">
    <source>
        <dbReference type="ARBA" id="ARBA00023015"/>
    </source>
</evidence>
<keyword evidence="1" id="KW-0963">Cytoplasm</keyword>
<gene>
    <name evidence="7" type="ORF">JOF44_002033</name>
</gene>
<keyword evidence="8" id="KW-1185">Reference proteome</keyword>
<dbReference type="Proteomes" id="UP000698222">
    <property type="component" value="Unassembled WGS sequence"/>
</dbReference>
<dbReference type="InterPro" id="IPR014710">
    <property type="entry name" value="RmlC-like_jellyroll"/>
</dbReference>
<dbReference type="RefSeq" id="WP_209890592.1">
    <property type="nucleotide sequence ID" value="NZ_BAAAJV010000018.1"/>
</dbReference>
<dbReference type="Gene3D" id="1.10.10.60">
    <property type="entry name" value="Homeodomain-like"/>
    <property type="match status" value="1"/>
</dbReference>
<reference evidence="7 8" key="1">
    <citation type="submission" date="2021-03" db="EMBL/GenBank/DDBJ databases">
        <title>Sequencing the genomes of 1000 actinobacteria strains.</title>
        <authorList>
            <person name="Klenk H.-P."/>
        </authorList>
    </citation>
    <scope>NUCLEOTIDE SEQUENCE [LARGE SCALE GENOMIC DNA]</scope>
    <source>
        <strain evidence="7 8">DSM 14564</strain>
    </source>
</reference>
<dbReference type="SUPFAM" id="SSF46689">
    <property type="entry name" value="Homeodomain-like"/>
    <property type="match status" value="1"/>
</dbReference>
<dbReference type="PANTHER" id="PTHR46796:SF13">
    <property type="entry name" value="HTH-TYPE TRANSCRIPTIONAL ACTIVATOR RHAS"/>
    <property type="match status" value="1"/>
</dbReference>
<evidence type="ECO:0000259" key="6">
    <source>
        <dbReference type="PROSITE" id="PS01124"/>
    </source>
</evidence>
<dbReference type="InterPro" id="IPR020449">
    <property type="entry name" value="Tscrpt_reg_AraC-type_HTH"/>
</dbReference>
<comment type="caution">
    <text evidence="7">The sequence shown here is derived from an EMBL/GenBank/DDBJ whole genome shotgun (WGS) entry which is preliminary data.</text>
</comment>
<dbReference type="Pfam" id="PF02311">
    <property type="entry name" value="AraC_binding"/>
    <property type="match status" value="1"/>
</dbReference>
<keyword evidence="4" id="KW-0010">Activator</keyword>
<name>A0ABS4YKW5_9MICO</name>